<evidence type="ECO:0000256" key="2">
    <source>
        <dbReference type="ARBA" id="ARBA00022598"/>
    </source>
</evidence>
<feature type="domain" description="ATP-grasp" evidence="4">
    <location>
        <begin position="120"/>
        <end position="321"/>
    </location>
</feature>
<dbReference type="RefSeq" id="WP_307253988.1">
    <property type="nucleotide sequence ID" value="NZ_JAUSUV010000011.1"/>
</dbReference>
<dbReference type="GO" id="GO:0008716">
    <property type="term" value="F:D-alanine-D-alanine ligase activity"/>
    <property type="evidence" value="ECO:0007669"/>
    <property type="project" value="InterPro"/>
</dbReference>
<dbReference type="PROSITE" id="PS00867">
    <property type="entry name" value="CPSASE_2"/>
    <property type="match status" value="1"/>
</dbReference>
<reference evidence="5 6" key="1">
    <citation type="submission" date="2023-07" db="EMBL/GenBank/DDBJ databases">
        <title>Genomic Encyclopedia of Type Strains, Phase IV (KMG-IV): sequencing the most valuable type-strain genomes for metagenomic binning, comparative biology and taxonomic classification.</title>
        <authorList>
            <person name="Goeker M."/>
        </authorList>
    </citation>
    <scope>NUCLEOTIDE SEQUENCE [LARGE SCALE GENOMIC DNA]</scope>
    <source>
        <strain evidence="5 6">DSM 46876</strain>
    </source>
</reference>
<dbReference type="Pfam" id="PF07478">
    <property type="entry name" value="Dala_Dala_lig_C"/>
    <property type="match status" value="1"/>
</dbReference>
<gene>
    <name evidence="5" type="ORF">J2Z48_002532</name>
</gene>
<protein>
    <submittedName>
        <fullName evidence="5">Biotin carboxylase</fullName>
    </submittedName>
</protein>
<dbReference type="InterPro" id="IPR011761">
    <property type="entry name" value="ATP-grasp"/>
</dbReference>
<dbReference type="GO" id="GO:0005524">
    <property type="term" value="F:ATP binding"/>
    <property type="evidence" value="ECO:0007669"/>
    <property type="project" value="UniProtKB-UniRule"/>
</dbReference>
<dbReference type="SUPFAM" id="SSF56059">
    <property type="entry name" value="Glutathione synthetase ATP-binding domain-like"/>
    <property type="match status" value="1"/>
</dbReference>
<evidence type="ECO:0000256" key="1">
    <source>
        <dbReference type="ARBA" id="ARBA00010871"/>
    </source>
</evidence>
<dbReference type="Proteomes" id="UP001238450">
    <property type="component" value="Unassembled WGS sequence"/>
</dbReference>
<sequence length="413" mass="47196">MRIAFTRSVDIGQAQPFLSYISKYVQKKGYETKLFYTDGECSSDMFPGEIEKVSADVSSETLVNKILEWKADVVISISLPDDNSLRDACVKEILMEKHQIPMIMHSMEATAIMCNKWETKSFLRNLGYAVTDGFLIHGDLINDRGIRYHSYREFIFNKVQKMGFPIIVKPLWDSMSCGIQIMDTVEELQEYLSTNPPTADVLVEQFIEGELFGIEVLGCDGNYRCQPLVRKCSNSVRNLFPFDHLRFAPFTNESYPIQELEEMVLNIASKLEVSGSIDVELIYKDGIFYIIEINPRISGMTNLSSAVSGQNAFQCLLEMAEGEWESKYGLPKQDRFVAEFPLENMVAATAERMQNRDDVVHVSFNRYHDGRTQYKMMLSAVDAEDCFSKLMGLNEENKIVPHHIIEELRSSMT</sequence>
<name>A0AAJ1TGA4_9BACL</name>
<keyword evidence="3" id="KW-0547">Nucleotide-binding</keyword>
<dbReference type="PANTHER" id="PTHR23132">
    <property type="entry name" value="D-ALANINE--D-ALANINE LIGASE"/>
    <property type="match status" value="1"/>
</dbReference>
<dbReference type="InterPro" id="IPR005479">
    <property type="entry name" value="CPAse_ATP-bd"/>
</dbReference>
<keyword evidence="3" id="KW-0067">ATP-binding</keyword>
<organism evidence="5 6">
    <name type="scientific">Croceifilum oryzae</name>
    <dbReference type="NCBI Taxonomy" id="1553429"/>
    <lineage>
        <taxon>Bacteria</taxon>
        <taxon>Bacillati</taxon>
        <taxon>Bacillota</taxon>
        <taxon>Bacilli</taxon>
        <taxon>Bacillales</taxon>
        <taxon>Thermoactinomycetaceae</taxon>
        <taxon>Croceifilum</taxon>
    </lineage>
</organism>
<comment type="caution">
    <text evidence="5">The sequence shown here is derived from an EMBL/GenBank/DDBJ whole genome shotgun (WGS) entry which is preliminary data.</text>
</comment>
<keyword evidence="6" id="KW-1185">Reference proteome</keyword>
<dbReference type="AlphaFoldDB" id="A0AAJ1TGA4"/>
<evidence type="ECO:0000256" key="3">
    <source>
        <dbReference type="PROSITE-ProRule" id="PRU00409"/>
    </source>
</evidence>
<keyword evidence="2" id="KW-0436">Ligase</keyword>
<dbReference type="PROSITE" id="PS50975">
    <property type="entry name" value="ATP_GRASP"/>
    <property type="match status" value="1"/>
</dbReference>
<dbReference type="InterPro" id="IPR011095">
    <property type="entry name" value="Dala_Dala_lig_C"/>
</dbReference>
<dbReference type="GO" id="GO:0046872">
    <property type="term" value="F:metal ion binding"/>
    <property type="evidence" value="ECO:0007669"/>
    <property type="project" value="InterPro"/>
</dbReference>
<accession>A0AAJ1TGA4</accession>
<comment type="similarity">
    <text evidence="1">Belongs to the D-alanine--D-alanine ligase family.</text>
</comment>
<evidence type="ECO:0000313" key="6">
    <source>
        <dbReference type="Proteomes" id="UP001238450"/>
    </source>
</evidence>
<dbReference type="Gene3D" id="3.30.470.20">
    <property type="entry name" value="ATP-grasp fold, B domain"/>
    <property type="match status" value="1"/>
</dbReference>
<evidence type="ECO:0000259" key="4">
    <source>
        <dbReference type="PROSITE" id="PS50975"/>
    </source>
</evidence>
<evidence type="ECO:0000313" key="5">
    <source>
        <dbReference type="EMBL" id="MDQ0418340.1"/>
    </source>
</evidence>
<dbReference type="EMBL" id="JAUSUV010000011">
    <property type="protein sequence ID" value="MDQ0418340.1"/>
    <property type="molecule type" value="Genomic_DNA"/>
</dbReference>
<proteinExistence type="inferred from homology"/>
<dbReference type="PANTHER" id="PTHR23132:SF14">
    <property type="entry name" value="ATP-GRASP DOMAIN-CONTAINING PROTEIN"/>
    <property type="match status" value="1"/>
</dbReference>